<evidence type="ECO:0000313" key="2">
    <source>
        <dbReference type="EMBL" id="OCK42691.1"/>
    </source>
</evidence>
<dbReference type="EMBL" id="MAKX01000005">
    <property type="protein sequence ID" value="OCK42691.1"/>
    <property type="molecule type" value="Genomic_DNA"/>
</dbReference>
<dbReference type="AlphaFoldDB" id="A0A1B9XYZ1"/>
<comment type="caution">
    <text evidence="2">The sequence shown here is derived from an EMBL/GenBank/DDBJ whole genome shotgun (WGS) entry which is preliminary data.</text>
</comment>
<accession>A0A1B9XYZ1</accession>
<protein>
    <submittedName>
        <fullName evidence="2">Uncharacterized protein</fullName>
    </submittedName>
</protein>
<evidence type="ECO:0000256" key="1">
    <source>
        <dbReference type="SAM" id="SignalP"/>
    </source>
</evidence>
<proteinExistence type="predicted"/>
<keyword evidence="3" id="KW-1185">Reference proteome</keyword>
<sequence>MKKILLLIFLLAGMSSFSQKNEKFKPGVKIIENEKIKEYKKPTSILFIFKGHTHSINYFLDLKKRIRKNFKKSMKKEFKNFKLNFNYDLNAEKPFESDLKNIPSKKYNKNKYESICYISLSDFKGWDNELIEKRKQNYNLNIELKTTNSDPLISLKLNVNSYYTILTENRNSSKLIYKTIMEN</sequence>
<dbReference type="RefSeq" id="WP_068704859.1">
    <property type="nucleotide sequence ID" value="NZ_MAKX01000005.1"/>
</dbReference>
<organism evidence="2 3">
    <name type="scientific">Tenacibaculum soleae</name>
    <dbReference type="NCBI Taxonomy" id="447689"/>
    <lineage>
        <taxon>Bacteria</taxon>
        <taxon>Pseudomonadati</taxon>
        <taxon>Bacteroidota</taxon>
        <taxon>Flavobacteriia</taxon>
        <taxon>Flavobacteriales</taxon>
        <taxon>Flavobacteriaceae</taxon>
        <taxon>Tenacibaculum</taxon>
    </lineage>
</organism>
<dbReference type="Proteomes" id="UP000093186">
    <property type="component" value="Unassembled WGS sequence"/>
</dbReference>
<dbReference type="OrthoDB" id="1189697at2"/>
<feature type="chain" id="PRO_5008639973" evidence="1">
    <location>
        <begin position="21"/>
        <end position="183"/>
    </location>
</feature>
<keyword evidence="1" id="KW-0732">Signal</keyword>
<gene>
    <name evidence="2" type="ORF">BA195_13870</name>
</gene>
<reference evidence="2 3" key="1">
    <citation type="submission" date="2016-06" db="EMBL/GenBank/DDBJ databases">
        <title>Draft Genome Sequence of Tenacibaculum soleae UCD-KL19.</title>
        <authorList>
            <person name="Eisen J.A."/>
            <person name="Coil D.A."/>
            <person name="Lujan K.M."/>
        </authorList>
    </citation>
    <scope>NUCLEOTIDE SEQUENCE [LARGE SCALE GENOMIC DNA]</scope>
    <source>
        <strain evidence="2 3">UCD-KL19</strain>
    </source>
</reference>
<evidence type="ECO:0000313" key="3">
    <source>
        <dbReference type="Proteomes" id="UP000093186"/>
    </source>
</evidence>
<feature type="signal peptide" evidence="1">
    <location>
        <begin position="1"/>
        <end position="20"/>
    </location>
</feature>
<name>A0A1B9XYZ1_9FLAO</name>
<dbReference type="STRING" id="447689.BA195_13870"/>